<evidence type="ECO:0000313" key="2">
    <source>
        <dbReference type="Proteomes" id="UP001273166"/>
    </source>
</evidence>
<dbReference type="Proteomes" id="UP001273166">
    <property type="component" value="Unassembled WGS sequence"/>
</dbReference>
<protein>
    <submittedName>
        <fullName evidence="1">Uncharacterized protein</fullName>
    </submittedName>
</protein>
<dbReference type="AlphaFoldDB" id="A0AAJ0M5D6"/>
<proteinExistence type="predicted"/>
<name>A0AAJ0M5D6_9PEZI</name>
<reference evidence="1" key="1">
    <citation type="journal article" date="2023" name="Mol. Phylogenet. Evol.">
        <title>Genome-scale phylogeny and comparative genomics of the fungal order Sordariales.</title>
        <authorList>
            <person name="Hensen N."/>
            <person name="Bonometti L."/>
            <person name="Westerberg I."/>
            <person name="Brannstrom I.O."/>
            <person name="Guillou S."/>
            <person name="Cros-Aarteil S."/>
            <person name="Calhoun S."/>
            <person name="Haridas S."/>
            <person name="Kuo A."/>
            <person name="Mondo S."/>
            <person name="Pangilinan J."/>
            <person name="Riley R."/>
            <person name="LaButti K."/>
            <person name="Andreopoulos B."/>
            <person name="Lipzen A."/>
            <person name="Chen C."/>
            <person name="Yan M."/>
            <person name="Daum C."/>
            <person name="Ng V."/>
            <person name="Clum A."/>
            <person name="Steindorff A."/>
            <person name="Ohm R.A."/>
            <person name="Martin F."/>
            <person name="Silar P."/>
            <person name="Natvig D.O."/>
            <person name="Lalanne C."/>
            <person name="Gautier V."/>
            <person name="Ament-Velasquez S.L."/>
            <person name="Kruys A."/>
            <person name="Hutchinson M.I."/>
            <person name="Powell A.J."/>
            <person name="Barry K."/>
            <person name="Miller A.N."/>
            <person name="Grigoriev I.V."/>
            <person name="Debuchy R."/>
            <person name="Gladieux P."/>
            <person name="Hiltunen Thoren M."/>
            <person name="Johannesson H."/>
        </authorList>
    </citation>
    <scope>NUCLEOTIDE SEQUENCE</scope>
    <source>
        <strain evidence="1">CBS 333.67</strain>
    </source>
</reference>
<dbReference type="GeneID" id="87884785"/>
<comment type="caution">
    <text evidence="1">The sequence shown here is derived from an EMBL/GenBank/DDBJ whole genome shotgun (WGS) entry which is preliminary data.</text>
</comment>
<evidence type="ECO:0000313" key="1">
    <source>
        <dbReference type="EMBL" id="KAK3309500.1"/>
    </source>
</evidence>
<organism evidence="1 2">
    <name type="scientific">Chaetomium strumarium</name>
    <dbReference type="NCBI Taxonomy" id="1170767"/>
    <lineage>
        <taxon>Eukaryota</taxon>
        <taxon>Fungi</taxon>
        <taxon>Dikarya</taxon>
        <taxon>Ascomycota</taxon>
        <taxon>Pezizomycotina</taxon>
        <taxon>Sordariomycetes</taxon>
        <taxon>Sordariomycetidae</taxon>
        <taxon>Sordariales</taxon>
        <taxon>Chaetomiaceae</taxon>
        <taxon>Chaetomium</taxon>
    </lineage>
</organism>
<accession>A0AAJ0M5D6</accession>
<reference evidence="1" key="2">
    <citation type="submission" date="2023-06" db="EMBL/GenBank/DDBJ databases">
        <authorList>
            <consortium name="Lawrence Berkeley National Laboratory"/>
            <person name="Mondo S.J."/>
            <person name="Hensen N."/>
            <person name="Bonometti L."/>
            <person name="Westerberg I."/>
            <person name="Brannstrom I.O."/>
            <person name="Guillou S."/>
            <person name="Cros-Aarteil S."/>
            <person name="Calhoun S."/>
            <person name="Haridas S."/>
            <person name="Kuo A."/>
            <person name="Pangilinan J."/>
            <person name="Riley R."/>
            <person name="Labutti K."/>
            <person name="Andreopoulos B."/>
            <person name="Lipzen A."/>
            <person name="Chen C."/>
            <person name="Yanf M."/>
            <person name="Daum C."/>
            <person name="Ng V."/>
            <person name="Clum A."/>
            <person name="Steindorff A."/>
            <person name="Ohm R."/>
            <person name="Martin F."/>
            <person name="Silar P."/>
            <person name="Natvig D."/>
            <person name="Lalanne C."/>
            <person name="Gautier V."/>
            <person name="Ament-Velasquez S.L."/>
            <person name="Kruys A."/>
            <person name="Hutchinson M.I."/>
            <person name="Powell A.J."/>
            <person name="Barry K."/>
            <person name="Miller A.N."/>
            <person name="Grigoriev I.V."/>
            <person name="Debuchy R."/>
            <person name="Gladieux P."/>
            <person name="Thoren M.H."/>
            <person name="Johannesson H."/>
        </authorList>
    </citation>
    <scope>NUCLEOTIDE SEQUENCE</scope>
    <source>
        <strain evidence="1">CBS 333.67</strain>
    </source>
</reference>
<dbReference type="RefSeq" id="XP_062725280.1">
    <property type="nucleotide sequence ID" value="XM_062865956.1"/>
</dbReference>
<gene>
    <name evidence="1" type="ORF">B0T15DRAFT_4531</name>
</gene>
<dbReference type="EMBL" id="JAUDZG010000001">
    <property type="protein sequence ID" value="KAK3309500.1"/>
    <property type="molecule type" value="Genomic_DNA"/>
</dbReference>
<sequence length="229" mass="25239">MSLFTRSYSPVIRGGEVDCTEDVEKTSPGWAPSLPDRSATRFCQRNRSSDQKLRRCATPTFVLALPASGQHRLPDRPAWRGHWSIDPQHLRRPSLRKLLEGHDACPNGVPFKHHHDHHHTAGLPPGIGIILSLECRRALGGRKRRLEPVTECPSPRSQTAGGIQSGVLQVPSPFERTYRDAADAVPYMLRHAVRQSQLKDDSITTLPGSGMGVIHSLIVPVPTGTSLPQ</sequence>
<keyword evidence="2" id="KW-1185">Reference proteome</keyword>